<feature type="non-terminal residue" evidence="1">
    <location>
        <position position="13"/>
    </location>
</feature>
<reference evidence="1 2" key="1">
    <citation type="submission" date="2024-05" db="EMBL/GenBank/DDBJ databases">
        <title>Culex pipiens pipiens assembly and annotation.</title>
        <authorList>
            <person name="Alout H."/>
            <person name="Durand T."/>
        </authorList>
    </citation>
    <scope>NUCLEOTIDE SEQUENCE [LARGE SCALE GENOMIC DNA]</scope>
    <source>
        <strain evidence="1">HA-2024</strain>
        <tissue evidence="1">Whole body</tissue>
    </source>
</reference>
<dbReference type="EMBL" id="JBEHCU010009690">
    <property type="protein sequence ID" value="KAL1379422.1"/>
    <property type="molecule type" value="Genomic_DNA"/>
</dbReference>
<gene>
    <name evidence="1" type="ORF">pipiens_000492</name>
</gene>
<dbReference type="Proteomes" id="UP001562425">
    <property type="component" value="Unassembled WGS sequence"/>
</dbReference>
<accession>A0ABD1CSL1</accession>
<proteinExistence type="predicted"/>
<name>A0ABD1CSL1_CULPP</name>
<comment type="caution">
    <text evidence="1">The sequence shown here is derived from an EMBL/GenBank/DDBJ whole genome shotgun (WGS) entry which is preliminary data.</text>
</comment>
<protein>
    <submittedName>
        <fullName evidence="1">Uncharacterized protein</fullName>
    </submittedName>
</protein>
<keyword evidence="2" id="KW-1185">Reference proteome</keyword>
<organism evidence="1 2">
    <name type="scientific">Culex pipiens pipiens</name>
    <name type="common">Northern house mosquito</name>
    <dbReference type="NCBI Taxonomy" id="38569"/>
    <lineage>
        <taxon>Eukaryota</taxon>
        <taxon>Metazoa</taxon>
        <taxon>Ecdysozoa</taxon>
        <taxon>Arthropoda</taxon>
        <taxon>Hexapoda</taxon>
        <taxon>Insecta</taxon>
        <taxon>Pterygota</taxon>
        <taxon>Neoptera</taxon>
        <taxon>Endopterygota</taxon>
        <taxon>Diptera</taxon>
        <taxon>Nematocera</taxon>
        <taxon>Culicoidea</taxon>
        <taxon>Culicidae</taxon>
        <taxon>Culicinae</taxon>
        <taxon>Culicini</taxon>
        <taxon>Culex</taxon>
        <taxon>Culex</taxon>
    </lineage>
</organism>
<evidence type="ECO:0000313" key="2">
    <source>
        <dbReference type="Proteomes" id="UP001562425"/>
    </source>
</evidence>
<evidence type="ECO:0000313" key="1">
    <source>
        <dbReference type="EMBL" id="KAL1379422.1"/>
    </source>
</evidence>
<sequence length="13" mass="1516">MKDKELTIIKSPL</sequence>